<evidence type="ECO:0000256" key="12">
    <source>
        <dbReference type="ARBA" id="ARBA00022989"/>
    </source>
</evidence>
<dbReference type="Pfam" id="PF15088">
    <property type="entry name" value="NADH_dh_m_C1"/>
    <property type="match status" value="1"/>
</dbReference>
<reference evidence="17" key="2">
    <citation type="submission" date="2025-08" db="UniProtKB">
        <authorList>
            <consortium name="Ensembl"/>
        </authorList>
    </citation>
    <scope>IDENTIFICATION</scope>
    <source>
        <strain evidence="17">breed Abyssinian</strain>
    </source>
</reference>
<comment type="subunit">
    <text evidence="4">Complex I is composed of 45 different subunits.</text>
</comment>
<evidence type="ECO:0000313" key="17">
    <source>
        <dbReference type="Ensembl" id="ENSFCTP00005062132.1"/>
    </source>
</evidence>
<evidence type="ECO:0000256" key="6">
    <source>
        <dbReference type="ARBA" id="ARBA00022448"/>
    </source>
</evidence>
<name>A0ABI8AS88_FELCA</name>
<protein>
    <recommendedName>
        <fullName evidence="5">NADH dehydrogenase [ubiquinone] 1 subunit C1, mitochondrial</fullName>
    </recommendedName>
    <alternativeName>
        <fullName evidence="15">Complex I-KFYI</fullName>
    </alternativeName>
    <alternativeName>
        <fullName evidence="16">NADH-ubiquinone oxidoreductase KFYI subunit</fullName>
    </alternativeName>
</protein>
<keyword evidence="9" id="KW-0999">Mitochondrion inner membrane</keyword>
<keyword evidence="11" id="KW-0249">Electron transport</keyword>
<evidence type="ECO:0000256" key="9">
    <source>
        <dbReference type="ARBA" id="ARBA00022792"/>
    </source>
</evidence>
<gene>
    <name evidence="17" type="primary">NDUFC1</name>
</gene>
<proteinExistence type="inferred from homology"/>
<evidence type="ECO:0000256" key="14">
    <source>
        <dbReference type="ARBA" id="ARBA00023136"/>
    </source>
</evidence>
<keyword evidence="13" id="KW-0496">Mitochondrion</keyword>
<evidence type="ECO:0000256" key="3">
    <source>
        <dbReference type="ARBA" id="ARBA00008713"/>
    </source>
</evidence>
<keyword evidence="14" id="KW-0472">Membrane</keyword>
<comment type="subcellular location">
    <subcellularLocation>
        <location evidence="2">Mitochondrion inner membrane</location>
        <topology evidence="2">Single-pass membrane protein</topology>
        <orientation evidence="2">Matrix side</orientation>
    </subcellularLocation>
</comment>
<evidence type="ECO:0000256" key="16">
    <source>
        <dbReference type="ARBA" id="ARBA00032841"/>
    </source>
</evidence>
<comment type="function">
    <text evidence="1">Accessory subunit of the mitochondrial membrane respiratory chain NADH dehydrogenase (Complex I), that is believed not to be involved in catalysis. Complex I functions in the transfer of electrons from NADH to the respiratory chain. The immediate electron acceptor for the enzyme is believed to be ubiquinone.</text>
</comment>
<comment type="similarity">
    <text evidence="3">Belongs to the complex I NDUFC1 subunit family.</text>
</comment>
<keyword evidence="6" id="KW-0813">Transport</keyword>
<evidence type="ECO:0000256" key="10">
    <source>
        <dbReference type="ARBA" id="ARBA00022946"/>
    </source>
</evidence>
<evidence type="ECO:0000256" key="5">
    <source>
        <dbReference type="ARBA" id="ARBA00016767"/>
    </source>
</evidence>
<dbReference type="Ensembl" id="ENSFCTT00005093645.1">
    <property type="protein sequence ID" value="ENSFCTP00005062132.1"/>
    <property type="gene ID" value="ENSFCTG00005034080.1"/>
</dbReference>
<evidence type="ECO:0000313" key="18">
    <source>
        <dbReference type="Proteomes" id="UP000823872"/>
    </source>
</evidence>
<evidence type="ECO:0000256" key="1">
    <source>
        <dbReference type="ARBA" id="ARBA00003195"/>
    </source>
</evidence>
<reference evidence="17" key="3">
    <citation type="submission" date="2025-09" db="UniProtKB">
        <authorList>
            <consortium name="Ensembl"/>
        </authorList>
    </citation>
    <scope>IDENTIFICATION</scope>
    <source>
        <strain evidence="17">breed Abyssinian</strain>
    </source>
</reference>
<organism evidence="17 18">
    <name type="scientific">Felis catus</name>
    <name type="common">Cat</name>
    <name type="synonym">Felis silvestris catus</name>
    <dbReference type="NCBI Taxonomy" id="9685"/>
    <lineage>
        <taxon>Eukaryota</taxon>
        <taxon>Metazoa</taxon>
        <taxon>Chordata</taxon>
        <taxon>Craniata</taxon>
        <taxon>Vertebrata</taxon>
        <taxon>Euteleostomi</taxon>
        <taxon>Mammalia</taxon>
        <taxon>Eutheria</taxon>
        <taxon>Laurasiatheria</taxon>
        <taxon>Carnivora</taxon>
        <taxon>Feliformia</taxon>
        <taxon>Felidae</taxon>
        <taxon>Felinae</taxon>
        <taxon>Felis</taxon>
    </lineage>
</organism>
<dbReference type="InterPro" id="IPR026192">
    <property type="entry name" value="NDUFC1"/>
</dbReference>
<keyword evidence="7" id="KW-0679">Respiratory chain</keyword>
<evidence type="ECO:0000256" key="13">
    <source>
        <dbReference type="ARBA" id="ARBA00023128"/>
    </source>
</evidence>
<keyword evidence="8" id="KW-0812">Transmembrane</keyword>
<sequence length="58" mass="6688">MAPPMLLCPFSKLLDLVRLSNGSLMPSKFYELPRDRPDWMKVGLTLGTSSFLWIYLIK</sequence>
<evidence type="ECO:0000256" key="15">
    <source>
        <dbReference type="ARBA" id="ARBA00030166"/>
    </source>
</evidence>
<evidence type="ECO:0000256" key="7">
    <source>
        <dbReference type="ARBA" id="ARBA00022660"/>
    </source>
</evidence>
<evidence type="ECO:0000256" key="8">
    <source>
        <dbReference type="ARBA" id="ARBA00022692"/>
    </source>
</evidence>
<dbReference type="PANTHER" id="PTHR17097">
    <property type="entry name" value="NADH-UBIQUINONE OXIDOREDUCTASE KFYI SUBUNIT"/>
    <property type="match status" value="1"/>
</dbReference>
<keyword evidence="10" id="KW-0809">Transit peptide</keyword>
<keyword evidence="18" id="KW-1185">Reference proteome</keyword>
<evidence type="ECO:0000256" key="11">
    <source>
        <dbReference type="ARBA" id="ARBA00022982"/>
    </source>
</evidence>
<evidence type="ECO:0000256" key="2">
    <source>
        <dbReference type="ARBA" id="ARBA00004298"/>
    </source>
</evidence>
<evidence type="ECO:0000256" key="4">
    <source>
        <dbReference type="ARBA" id="ARBA00011533"/>
    </source>
</evidence>
<reference evidence="17 18" key="1">
    <citation type="submission" date="2021-02" db="EMBL/GenBank/DDBJ databases">
        <title>Safari Cat Assemblies.</title>
        <authorList>
            <person name="Bredemeyer K.R."/>
            <person name="Murphy W.J."/>
        </authorList>
    </citation>
    <scope>NUCLEOTIDE SEQUENCE [LARGE SCALE GENOMIC DNA]</scope>
</reference>
<accession>A0ABI8AS88</accession>
<keyword evidence="12" id="KW-1133">Transmembrane helix</keyword>
<dbReference type="Proteomes" id="UP000823872">
    <property type="component" value="Chromosome A2"/>
</dbReference>
<dbReference type="PANTHER" id="PTHR17097:SF0">
    <property type="entry name" value="NADH DEHYDROGENASE [UBIQUINONE] 1 SUBUNIT C1, MITOCHONDRIAL"/>
    <property type="match status" value="1"/>
</dbReference>